<evidence type="ECO:0000259" key="3">
    <source>
        <dbReference type="Pfam" id="PF13462"/>
    </source>
</evidence>
<dbReference type="Pfam" id="PF13462">
    <property type="entry name" value="Thioredoxin_4"/>
    <property type="match status" value="1"/>
</dbReference>
<keyword evidence="2" id="KW-0472">Membrane</keyword>
<keyword evidence="2" id="KW-0812">Transmembrane</keyword>
<keyword evidence="5" id="KW-1185">Reference proteome</keyword>
<evidence type="ECO:0000313" key="5">
    <source>
        <dbReference type="Proteomes" id="UP000654471"/>
    </source>
</evidence>
<gene>
    <name evidence="4" type="ORF">GCM10010211_43200</name>
</gene>
<dbReference type="InterPro" id="IPR036249">
    <property type="entry name" value="Thioredoxin-like_sf"/>
</dbReference>
<feature type="compositionally biased region" description="Polar residues" evidence="1">
    <location>
        <begin position="15"/>
        <end position="24"/>
    </location>
</feature>
<protein>
    <submittedName>
        <fullName evidence="4">Membrane protein</fullName>
    </submittedName>
</protein>
<feature type="compositionally biased region" description="Basic and acidic residues" evidence="1">
    <location>
        <begin position="1"/>
        <end position="14"/>
    </location>
</feature>
<evidence type="ECO:0000256" key="2">
    <source>
        <dbReference type="SAM" id="Phobius"/>
    </source>
</evidence>
<keyword evidence="2" id="KW-1133">Transmembrane helix</keyword>
<dbReference type="Proteomes" id="UP000654471">
    <property type="component" value="Unassembled WGS sequence"/>
</dbReference>
<proteinExistence type="predicted"/>
<dbReference type="EMBL" id="BMRP01000015">
    <property type="protein sequence ID" value="GGU72718.1"/>
    <property type="molecule type" value="Genomic_DNA"/>
</dbReference>
<dbReference type="Gene3D" id="3.40.30.10">
    <property type="entry name" value="Glutaredoxin"/>
    <property type="match status" value="1"/>
</dbReference>
<organism evidence="4 5">
    <name type="scientific">Streptomyces albospinus</name>
    <dbReference type="NCBI Taxonomy" id="285515"/>
    <lineage>
        <taxon>Bacteria</taxon>
        <taxon>Bacillati</taxon>
        <taxon>Actinomycetota</taxon>
        <taxon>Actinomycetes</taxon>
        <taxon>Kitasatosporales</taxon>
        <taxon>Streptomycetaceae</taxon>
        <taxon>Streptomyces</taxon>
    </lineage>
</organism>
<reference evidence="5" key="1">
    <citation type="journal article" date="2019" name="Int. J. Syst. Evol. Microbiol.">
        <title>The Global Catalogue of Microorganisms (GCM) 10K type strain sequencing project: providing services to taxonomists for standard genome sequencing and annotation.</title>
        <authorList>
            <consortium name="The Broad Institute Genomics Platform"/>
            <consortium name="The Broad Institute Genome Sequencing Center for Infectious Disease"/>
            <person name="Wu L."/>
            <person name="Ma J."/>
        </authorList>
    </citation>
    <scope>NUCLEOTIDE SEQUENCE [LARGE SCALE GENOMIC DNA]</scope>
    <source>
        <strain evidence="5">JCM 3399</strain>
    </source>
</reference>
<dbReference type="SUPFAM" id="SSF52833">
    <property type="entry name" value="Thioredoxin-like"/>
    <property type="match status" value="1"/>
</dbReference>
<sequence length="262" mass="27897">MAALAKDEARKEESPQQASRSSQGKWRNYAVIASGIAVVYGAAALLGHSVRNSRPTTVEAPTSAVASGGKTKLALPVKPTIPVTLTIFEDPRNPHSRDFAQRLGPTLDRLLASGQVQINYRLVTQSDKQYGGSGATEAASAAACAQDQGRLTAYMDQIWKNQPAPTKDTLKNRKLLIALAKKAGKINHDDFSLCVDRTERMGWVKESQANFAAAGLGELPVVQINDRTIPGGAAALTPSKLNTLVNKEVQQVMAAVPATPQS</sequence>
<evidence type="ECO:0000256" key="1">
    <source>
        <dbReference type="SAM" id="MobiDB-lite"/>
    </source>
</evidence>
<evidence type="ECO:0000313" key="4">
    <source>
        <dbReference type="EMBL" id="GGU72718.1"/>
    </source>
</evidence>
<feature type="region of interest" description="Disordered" evidence="1">
    <location>
        <begin position="1"/>
        <end position="24"/>
    </location>
</feature>
<feature type="transmembrane region" description="Helical" evidence="2">
    <location>
        <begin position="29"/>
        <end position="47"/>
    </location>
</feature>
<accession>A0ABQ2V9B1</accession>
<feature type="domain" description="Thioredoxin-like fold" evidence="3">
    <location>
        <begin position="82"/>
        <end position="246"/>
    </location>
</feature>
<dbReference type="InterPro" id="IPR012336">
    <property type="entry name" value="Thioredoxin-like_fold"/>
</dbReference>
<name>A0ABQ2V9B1_9ACTN</name>
<comment type="caution">
    <text evidence="4">The sequence shown here is derived from an EMBL/GenBank/DDBJ whole genome shotgun (WGS) entry which is preliminary data.</text>
</comment>